<organism evidence="1 2">
    <name type="scientific">Actinoallomurus liliacearum</name>
    <dbReference type="NCBI Taxonomy" id="1080073"/>
    <lineage>
        <taxon>Bacteria</taxon>
        <taxon>Bacillati</taxon>
        <taxon>Actinomycetota</taxon>
        <taxon>Actinomycetes</taxon>
        <taxon>Streptosporangiales</taxon>
        <taxon>Thermomonosporaceae</taxon>
        <taxon>Actinoallomurus</taxon>
    </lineage>
</organism>
<gene>
    <name evidence="1" type="ORF">GCM10023195_13440</name>
</gene>
<dbReference type="EMBL" id="BAABHJ010000003">
    <property type="protein sequence ID" value="GAA4603984.1"/>
    <property type="molecule type" value="Genomic_DNA"/>
</dbReference>
<protein>
    <submittedName>
        <fullName evidence="1">Uncharacterized protein</fullName>
    </submittedName>
</protein>
<accession>A0ABP8TC10</accession>
<comment type="caution">
    <text evidence="1">The sequence shown here is derived from an EMBL/GenBank/DDBJ whole genome shotgun (WGS) entry which is preliminary data.</text>
</comment>
<dbReference type="Proteomes" id="UP001500212">
    <property type="component" value="Unassembled WGS sequence"/>
</dbReference>
<name>A0ABP8TC10_9ACTN</name>
<evidence type="ECO:0000313" key="2">
    <source>
        <dbReference type="Proteomes" id="UP001500212"/>
    </source>
</evidence>
<proteinExistence type="predicted"/>
<sequence length="79" mass="8412">MAARWRAARELLSGERPWLAGDVGQPLDVRTTVFTAAGSGSPVVEQSIGPVSELPPAGAEDFSDLVFGEPLRPVQLERP</sequence>
<keyword evidence="2" id="KW-1185">Reference proteome</keyword>
<reference evidence="2" key="1">
    <citation type="journal article" date="2019" name="Int. J. Syst. Evol. Microbiol.">
        <title>The Global Catalogue of Microorganisms (GCM) 10K type strain sequencing project: providing services to taxonomists for standard genome sequencing and annotation.</title>
        <authorList>
            <consortium name="The Broad Institute Genomics Platform"/>
            <consortium name="The Broad Institute Genome Sequencing Center for Infectious Disease"/>
            <person name="Wu L."/>
            <person name="Ma J."/>
        </authorList>
    </citation>
    <scope>NUCLEOTIDE SEQUENCE [LARGE SCALE GENOMIC DNA]</scope>
    <source>
        <strain evidence="2">JCM 17938</strain>
    </source>
</reference>
<evidence type="ECO:0000313" key="1">
    <source>
        <dbReference type="EMBL" id="GAA4603984.1"/>
    </source>
</evidence>